<comment type="subcellular location">
    <subcellularLocation>
        <location evidence="1">Endoplasmic reticulum membrane</location>
        <topology evidence="1">Multi-pass membrane protein</topology>
    </subcellularLocation>
</comment>
<dbReference type="PANTHER" id="PTHR31204:SF1">
    <property type="entry name" value="SIGMA INTRACELLULAR RECEPTOR 2"/>
    <property type="match status" value="1"/>
</dbReference>
<dbReference type="GO" id="GO:0005789">
    <property type="term" value="C:endoplasmic reticulum membrane"/>
    <property type="evidence" value="ECO:0007669"/>
    <property type="project" value="UniProtKB-SubCell"/>
</dbReference>
<dbReference type="InterPro" id="IPR051987">
    <property type="entry name" value="Sigma-2_receptor-like"/>
</dbReference>
<keyword evidence="5 7" id="KW-1133">Transmembrane helix</keyword>
<evidence type="ECO:0000313" key="10">
    <source>
        <dbReference type="Proteomes" id="UP000807716"/>
    </source>
</evidence>
<feature type="domain" description="EXPERA" evidence="8">
    <location>
        <begin position="19"/>
        <end position="166"/>
    </location>
</feature>
<dbReference type="PANTHER" id="PTHR31204">
    <property type="entry name" value="SIGMA INTRACELLULAR RECEPTOR 2"/>
    <property type="match status" value="1"/>
</dbReference>
<dbReference type="PIRSF" id="PIRSF031032">
    <property type="entry name" value="TMP_97_prd"/>
    <property type="match status" value="1"/>
</dbReference>
<evidence type="ECO:0000256" key="5">
    <source>
        <dbReference type="ARBA" id="ARBA00022989"/>
    </source>
</evidence>
<evidence type="ECO:0000259" key="8">
    <source>
        <dbReference type="PROSITE" id="PS51751"/>
    </source>
</evidence>
<accession>A0A9P6QNI9</accession>
<evidence type="ECO:0000256" key="6">
    <source>
        <dbReference type="ARBA" id="ARBA00023136"/>
    </source>
</evidence>
<sequence>MSSDTIEPPAHVSLWRRPKDLAMFIFFVTLVPITLCIDMVPMYPTALDPYTQPIQKAFAFYLSVSKDPLMGALLDTVWFKAVIILKAVIQPPLALYASVSLYRNQTRQLALPVVAYSSLLVTVMIPMLSTILFEPADRIPFPMTDDERVRLACMYSPWILFPFWMLVENYRRVQREIQVALTVKTK</sequence>
<gene>
    <name evidence="9" type="primary">TMEM97</name>
    <name evidence="9" type="ORF">DFQ27_001468</name>
</gene>
<dbReference type="EMBL" id="JAAAJB010000015">
    <property type="protein sequence ID" value="KAG0269919.1"/>
    <property type="molecule type" value="Genomic_DNA"/>
</dbReference>
<dbReference type="AlphaFoldDB" id="A0A9P6QNI9"/>
<keyword evidence="3 7" id="KW-0812">Transmembrane</keyword>
<name>A0A9P6QNI9_9FUNG</name>
<evidence type="ECO:0000313" key="9">
    <source>
        <dbReference type="EMBL" id="KAG0269919.1"/>
    </source>
</evidence>
<dbReference type="Proteomes" id="UP000807716">
    <property type="component" value="Unassembled WGS sequence"/>
</dbReference>
<protein>
    <recommendedName>
        <fullName evidence="7">Efficient mitochondria targeting-associated protein 19</fullName>
    </recommendedName>
</protein>
<evidence type="ECO:0000256" key="3">
    <source>
        <dbReference type="ARBA" id="ARBA00022692"/>
    </source>
</evidence>
<keyword evidence="4 7" id="KW-0256">Endoplasmic reticulum</keyword>
<reference evidence="9" key="1">
    <citation type="journal article" date="2020" name="Fungal Divers.">
        <title>Resolving the Mortierellaceae phylogeny through synthesis of multi-gene phylogenetics and phylogenomics.</title>
        <authorList>
            <person name="Vandepol N."/>
            <person name="Liber J."/>
            <person name="Desiro A."/>
            <person name="Na H."/>
            <person name="Kennedy M."/>
            <person name="Barry K."/>
            <person name="Grigoriev I.V."/>
            <person name="Miller A.N."/>
            <person name="O'Donnell K."/>
            <person name="Stajich J.E."/>
            <person name="Bonito G."/>
        </authorList>
    </citation>
    <scope>NUCLEOTIDE SEQUENCE</scope>
    <source>
        <strain evidence="9">BC1065</strain>
    </source>
</reference>
<evidence type="ECO:0000256" key="7">
    <source>
        <dbReference type="PIRNR" id="PIRNR031032"/>
    </source>
</evidence>
<feature type="transmembrane region" description="Helical" evidence="7">
    <location>
        <begin position="77"/>
        <end position="97"/>
    </location>
</feature>
<proteinExistence type="inferred from homology"/>
<organism evidence="9 10">
    <name type="scientific">Actinomortierella ambigua</name>
    <dbReference type="NCBI Taxonomy" id="1343610"/>
    <lineage>
        <taxon>Eukaryota</taxon>
        <taxon>Fungi</taxon>
        <taxon>Fungi incertae sedis</taxon>
        <taxon>Mucoromycota</taxon>
        <taxon>Mortierellomycotina</taxon>
        <taxon>Mortierellomycetes</taxon>
        <taxon>Mortierellales</taxon>
        <taxon>Mortierellaceae</taxon>
        <taxon>Actinomortierella</taxon>
    </lineage>
</organism>
<feature type="transmembrane region" description="Helical" evidence="7">
    <location>
        <begin position="21"/>
        <end position="43"/>
    </location>
</feature>
<feature type="transmembrane region" description="Helical" evidence="7">
    <location>
        <begin position="109"/>
        <end position="129"/>
    </location>
</feature>
<evidence type="ECO:0000256" key="2">
    <source>
        <dbReference type="ARBA" id="ARBA00009096"/>
    </source>
</evidence>
<evidence type="ECO:0000256" key="4">
    <source>
        <dbReference type="ARBA" id="ARBA00022824"/>
    </source>
</evidence>
<dbReference type="InterPro" id="IPR016964">
    <property type="entry name" value="Sigma2_recept"/>
</dbReference>
<comment type="similarity">
    <text evidence="2">Belongs to the TMEM97/sigma-2 receptor family.</text>
</comment>
<dbReference type="InterPro" id="IPR033118">
    <property type="entry name" value="EXPERA"/>
</dbReference>
<dbReference type="PROSITE" id="PS51751">
    <property type="entry name" value="EXPERA"/>
    <property type="match status" value="1"/>
</dbReference>
<keyword evidence="10" id="KW-1185">Reference proteome</keyword>
<dbReference type="Pfam" id="PF05241">
    <property type="entry name" value="EBP"/>
    <property type="match status" value="1"/>
</dbReference>
<keyword evidence="6 7" id="KW-0472">Membrane</keyword>
<feature type="transmembrane region" description="Helical" evidence="7">
    <location>
        <begin position="149"/>
        <end position="167"/>
    </location>
</feature>
<dbReference type="OrthoDB" id="433124at2759"/>
<evidence type="ECO:0000256" key="1">
    <source>
        <dbReference type="ARBA" id="ARBA00004477"/>
    </source>
</evidence>
<comment type="caution">
    <text evidence="9">The sequence shown here is derived from an EMBL/GenBank/DDBJ whole genome shotgun (WGS) entry which is preliminary data.</text>
</comment>